<evidence type="ECO:0000313" key="2">
    <source>
        <dbReference type="Proteomes" id="UP001586593"/>
    </source>
</evidence>
<accession>A0ABR3X6Z3</accession>
<proteinExistence type="predicted"/>
<dbReference type="EMBL" id="JAZHXJ010000152">
    <property type="protein sequence ID" value="KAL1871595.1"/>
    <property type="molecule type" value="Genomic_DNA"/>
</dbReference>
<name>A0ABR3X6Z3_9PEZI</name>
<evidence type="ECO:0000313" key="1">
    <source>
        <dbReference type="EMBL" id="KAL1871595.1"/>
    </source>
</evidence>
<reference evidence="1 2" key="1">
    <citation type="journal article" date="2024" name="Commun. Biol.">
        <title>Comparative genomic analysis of thermophilic fungi reveals convergent evolutionary adaptations and gene losses.</title>
        <authorList>
            <person name="Steindorff A.S."/>
            <person name="Aguilar-Pontes M.V."/>
            <person name="Robinson A.J."/>
            <person name="Andreopoulos B."/>
            <person name="LaButti K."/>
            <person name="Kuo A."/>
            <person name="Mondo S."/>
            <person name="Riley R."/>
            <person name="Otillar R."/>
            <person name="Haridas S."/>
            <person name="Lipzen A."/>
            <person name="Grimwood J."/>
            <person name="Schmutz J."/>
            <person name="Clum A."/>
            <person name="Reid I.D."/>
            <person name="Moisan M.C."/>
            <person name="Butler G."/>
            <person name="Nguyen T.T.M."/>
            <person name="Dewar K."/>
            <person name="Conant G."/>
            <person name="Drula E."/>
            <person name="Henrissat B."/>
            <person name="Hansel C."/>
            <person name="Singer S."/>
            <person name="Hutchinson M.I."/>
            <person name="de Vries R.P."/>
            <person name="Natvig D.O."/>
            <person name="Powell A.J."/>
            <person name="Tsang A."/>
            <person name="Grigoriev I.V."/>
        </authorList>
    </citation>
    <scope>NUCLEOTIDE SEQUENCE [LARGE SCALE GENOMIC DNA]</scope>
    <source>
        <strain evidence="1 2">ATCC 24622</strain>
    </source>
</reference>
<keyword evidence="2" id="KW-1185">Reference proteome</keyword>
<protein>
    <submittedName>
        <fullName evidence="1">Uncharacterized protein</fullName>
    </submittedName>
</protein>
<organism evidence="1 2">
    <name type="scientific">Phialemonium thermophilum</name>
    <dbReference type="NCBI Taxonomy" id="223376"/>
    <lineage>
        <taxon>Eukaryota</taxon>
        <taxon>Fungi</taxon>
        <taxon>Dikarya</taxon>
        <taxon>Ascomycota</taxon>
        <taxon>Pezizomycotina</taxon>
        <taxon>Sordariomycetes</taxon>
        <taxon>Sordariomycetidae</taxon>
        <taxon>Cephalothecales</taxon>
        <taxon>Cephalothecaceae</taxon>
        <taxon>Phialemonium</taxon>
    </lineage>
</organism>
<dbReference type="Proteomes" id="UP001586593">
    <property type="component" value="Unassembled WGS sequence"/>
</dbReference>
<sequence length="103" mass="11588">MSGNYTVDNFRACVNIHFIPHFPTSSIASPILVLERQRPRVNRNMPFLKGPTSYCTSPTSEVLDTIQWPFPDVVVRRIDLQCVHITSGALGELKHVQQESSPP</sequence>
<gene>
    <name evidence="1" type="ORF">VTK73DRAFT_1985</name>
</gene>
<comment type="caution">
    <text evidence="1">The sequence shown here is derived from an EMBL/GenBank/DDBJ whole genome shotgun (WGS) entry which is preliminary data.</text>
</comment>